<evidence type="ECO:0000256" key="1">
    <source>
        <dbReference type="SAM" id="Phobius"/>
    </source>
</evidence>
<organism evidence="2 3">
    <name type="scientific">Ranitomeya imitator</name>
    <name type="common">mimic poison frog</name>
    <dbReference type="NCBI Taxonomy" id="111125"/>
    <lineage>
        <taxon>Eukaryota</taxon>
        <taxon>Metazoa</taxon>
        <taxon>Chordata</taxon>
        <taxon>Craniata</taxon>
        <taxon>Vertebrata</taxon>
        <taxon>Euteleostomi</taxon>
        <taxon>Amphibia</taxon>
        <taxon>Batrachia</taxon>
        <taxon>Anura</taxon>
        <taxon>Neobatrachia</taxon>
        <taxon>Hyloidea</taxon>
        <taxon>Dendrobatidae</taxon>
        <taxon>Dendrobatinae</taxon>
        <taxon>Ranitomeya</taxon>
    </lineage>
</organism>
<gene>
    <name evidence="2" type="ORF">RIMI_LOCUS21744480</name>
</gene>
<proteinExistence type="predicted"/>
<evidence type="ECO:0000313" key="2">
    <source>
        <dbReference type="EMBL" id="CAJ0966851.1"/>
    </source>
</evidence>
<accession>A0ABN9MRE0</accession>
<dbReference type="Proteomes" id="UP001176940">
    <property type="component" value="Unassembled WGS sequence"/>
</dbReference>
<keyword evidence="1" id="KW-0812">Transmembrane</keyword>
<comment type="caution">
    <text evidence="2">The sequence shown here is derived from an EMBL/GenBank/DDBJ whole genome shotgun (WGS) entry which is preliminary data.</text>
</comment>
<keyword evidence="1" id="KW-0472">Membrane</keyword>
<evidence type="ECO:0000313" key="3">
    <source>
        <dbReference type="Proteomes" id="UP001176940"/>
    </source>
</evidence>
<reference evidence="2" key="1">
    <citation type="submission" date="2023-07" db="EMBL/GenBank/DDBJ databases">
        <authorList>
            <person name="Stuckert A."/>
        </authorList>
    </citation>
    <scope>NUCLEOTIDE SEQUENCE</scope>
</reference>
<protein>
    <recommendedName>
        <fullName evidence="4">Envelope protein</fullName>
    </recommendedName>
</protein>
<dbReference type="EMBL" id="CAUEEQ010077660">
    <property type="protein sequence ID" value="CAJ0966851.1"/>
    <property type="molecule type" value="Genomic_DNA"/>
</dbReference>
<keyword evidence="3" id="KW-1185">Reference proteome</keyword>
<evidence type="ECO:0008006" key="4">
    <source>
        <dbReference type="Google" id="ProtNLM"/>
    </source>
</evidence>
<keyword evidence="1" id="KW-1133">Transmembrane helix</keyword>
<name>A0ABN9MRE0_9NEOB</name>
<feature type="transmembrane region" description="Helical" evidence="1">
    <location>
        <begin position="343"/>
        <end position="362"/>
    </location>
</feature>
<sequence>MEMGIEQWEKNPSTRTVGSLINTMDIHTLKSDLENVGYIGGKGVKIQKSLNQVLEKMVLNTAVVLGSSVSHLQDATLALIESEQESQVAKTCLEIQIEYSTNLKMIAQALQSGITPLRLMRNLPTEYNFALNHTDLWVNKWLGCEQNICVGTSLIPVSGREETLVPITVLGIPVMCLPGQDKVIYHSCFHNHTSSHARVENVHTIHDLVTPVSADKIGFQVMSEKEVVSAFFSSCVHTENLTIGSRNLKILPIQFNLSQINNFPWNMWTNEIKKDKDLLTKQLKEAEIVFRYEQENLNDIEHEWTSTVGQKSASWWRNLGKSVNSWSQSSAKMAAGNVLSNPIVIIFIMVLLCIVYQIVIMCKIKNIYIKIKIEMKKEDDILREMLKRKI</sequence>